<feature type="repeat" description="ANK" evidence="3">
    <location>
        <begin position="199"/>
        <end position="231"/>
    </location>
</feature>
<comment type="caution">
    <text evidence="5">The sequence shown here is derived from an EMBL/GenBank/DDBJ whole genome shotgun (WGS) entry which is preliminary data.</text>
</comment>
<feature type="repeat" description="ANK" evidence="3">
    <location>
        <begin position="232"/>
        <end position="264"/>
    </location>
</feature>
<feature type="repeat" description="ANK" evidence="3">
    <location>
        <begin position="99"/>
        <end position="131"/>
    </location>
</feature>
<organism evidence="5 6">
    <name type="scientific">Tetrabaena socialis</name>
    <dbReference type="NCBI Taxonomy" id="47790"/>
    <lineage>
        <taxon>Eukaryota</taxon>
        <taxon>Viridiplantae</taxon>
        <taxon>Chlorophyta</taxon>
        <taxon>core chlorophytes</taxon>
        <taxon>Chlorophyceae</taxon>
        <taxon>CS clade</taxon>
        <taxon>Chlamydomonadales</taxon>
        <taxon>Tetrabaenaceae</taxon>
        <taxon>Tetrabaena</taxon>
    </lineage>
</organism>
<dbReference type="AlphaFoldDB" id="A0A2J7ZK99"/>
<dbReference type="Gene3D" id="1.25.40.20">
    <property type="entry name" value="Ankyrin repeat-containing domain"/>
    <property type="match status" value="4"/>
</dbReference>
<evidence type="ECO:0000313" key="5">
    <source>
        <dbReference type="EMBL" id="PNH00689.1"/>
    </source>
</evidence>
<dbReference type="PROSITE" id="PS00626">
    <property type="entry name" value="RCC1_2"/>
    <property type="match status" value="1"/>
</dbReference>
<evidence type="ECO:0000256" key="2">
    <source>
        <dbReference type="ARBA" id="ARBA00023043"/>
    </source>
</evidence>
<dbReference type="InterPro" id="IPR002110">
    <property type="entry name" value="Ankyrin_rpt"/>
</dbReference>
<feature type="repeat" description="ANK" evidence="3">
    <location>
        <begin position="132"/>
        <end position="164"/>
    </location>
</feature>
<dbReference type="SMART" id="SM00248">
    <property type="entry name" value="ANK"/>
    <property type="match status" value="8"/>
</dbReference>
<dbReference type="EMBL" id="PGGS01001226">
    <property type="protein sequence ID" value="PNH00689.1"/>
    <property type="molecule type" value="Genomic_DNA"/>
</dbReference>
<dbReference type="PANTHER" id="PTHR24123:SF33">
    <property type="entry name" value="PROTEIN HOS4"/>
    <property type="match status" value="1"/>
</dbReference>
<dbReference type="Pfam" id="PF12796">
    <property type="entry name" value="Ank_2"/>
    <property type="match status" value="2"/>
</dbReference>
<protein>
    <submittedName>
        <fullName evidence="5">Ankyrin-1</fullName>
    </submittedName>
</protein>
<feature type="repeat" description="ANK" evidence="3">
    <location>
        <begin position="1"/>
        <end position="30"/>
    </location>
</feature>
<proteinExistence type="predicted"/>
<evidence type="ECO:0000256" key="1">
    <source>
        <dbReference type="ARBA" id="ARBA00022737"/>
    </source>
</evidence>
<dbReference type="InterPro" id="IPR000408">
    <property type="entry name" value="Reg_chr_condens"/>
</dbReference>
<dbReference type="Proteomes" id="UP000236333">
    <property type="component" value="Unassembled WGS sequence"/>
</dbReference>
<evidence type="ECO:0000313" key="6">
    <source>
        <dbReference type="Proteomes" id="UP000236333"/>
    </source>
</evidence>
<feature type="compositionally biased region" description="Basic residues" evidence="4">
    <location>
        <begin position="426"/>
        <end position="435"/>
    </location>
</feature>
<sequence length="444" mass="45469">MALHVASGMGHTAVVEALLRAGADKGTWTKTGATDLHIACQNGHTAVVEVLLAAGVDMEAKDMLVGRTALFIASQNGHTAVVEVLLAAGADTGPKEVVHGITALHVASGMGHTAVVKALLQAGADKGARTKTGATDLHIACQNGHTAVVEVLLAAGVDMEAKDMLSGTTALHAASDAGHTAVVKLLLAAGADMEAQAQTGATALFCASYNGHTAVVETLLAAGANKEVEDEDGWTALDAASQNSHMAVMKALLAADADPEAERPEVKAVKGAVKGVQPGTSAGFLPLKVHFELTPGTLVADKPDRRLSIACGCKSCVDAVPAEGKRPRMGPRKWLKHCDAAAPLLDWKQSIEVDGVLSSNGEPLSVKSWAEINGAELVYTSSSADRGTRLERRPASQPQGQQVPGRSRARKGNGSAAGGPKDGVKAKKGGRRKLRSGPARSGAI</sequence>
<keyword evidence="1" id="KW-0677">Repeat</keyword>
<feature type="region of interest" description="Disordered" evidence="4">
    <location>
        <begin position="383"/>
        <end position="444"/>
    </location>
</feature>
<feature type="repeat" description="ANK" evidence="3">
    <location>
        <begin position="166"/>
        <end position="198"/>
    </location>
</feature>
<dbReference type="SUPFAM" id="SSF48403">
    <property type="entry name" value="Ankyrin repeat"/>
    <property type="match status" value="1"/>
</dbReference>
<dbReference type="OrthoDB" id="3065869at2759"/>
<keyword evidence="6" id="KW-1185">Reference proteome</keyword>
<dbReference type="PRINTS" id="PR01415">
    <property type="entry name" value="ANKYRIN"/>
</dbReference>
<dbReference type="InterPro" id="IPR051165">
    <property type="entry name" value="Multifunctional_ANK_Repeat"/>
</dbReference>
<evidence type="ECO:0000256" key="4">
    <source>
        <dbReference type="SAM" id="MobiDB-lite"/>
    </source>
</evidence>
<gene>
    <name evidence="5" type="ORF">TSOC_013474</name>
</gene>
<dbReference type="PANTHER" id="PTHR24123">
    <property type="entry name" value="ANKYRIN REPEAT-CONTAINING"/>
    <property type="match status" value="1"/>
</dbReference>
<dbReference type="Pfam" id="PF00023">
    <property type="entry name" value="Ank"/>
    <property type="match status" value="3"/>
</dbReference>
<dbReference type="PROSITE" id="PS50088">
    <property type="entry name" value="ANK_REPEAT"/>
    <property type="match status" value="8"/>
</dbReference>
<feature type="repeat" description="ANK" evidence="3">
    <location>
        <begin position="65"/>
        <end position="97"/>
    </location>
</feature>
<accession>A0A2J7ZK99</accession>
<feature type="repeat" description="ANK" evidence="3">
    <location>
        <begin position="31"/>
        <end position="63"/>
    </location>
</feature>
<dbReference type="InterPro" id="IPR036770">
    <property type="entry name" value="Ankyrin_rpt-contain_sf"/>
</dbReference>
<name>A0A2J7ZK99_9CHLO</name>
<keyword evidence="2 3" id="KW-0040">ANK repeat</keyword>
<dbReference type="PROSITE" id="PS50297">
    <property type="entry name" value="ANK_REP_REGION"/>
    <property type="match status" value="7"/>
</dbReference>
<reference evidence="5 6" key="1">
    <citation type="journal article" date="2017" name="Mol. Biol. Evol.">
        <title>The 4-celled Tetrabaena socialis nuclear genome reveals the essential components for genetic control of cell number at the origin of multicellularity in the volvocine lineage.</title>
        <authorList>
            <person name="Featherston J."/>
            <person name="Arakaki Y."/>
            <person name="Hanschen E.R."/>
            <person name="Ferris P.J."/>
            <person name="Michod R.E."/>
            <person name="Olson B.J.S.C."/>
            <person name="Nozaki H."/>
            <person name="Durand P.M."/>
        </authorList>
    </citation>
    <scope>NUCLEOTIDE SEQUENCE [LARGE SCALE GENOMIC DNA]</scope>
    <source>
        <strain evidence="5 6">NIES-571</strain>
    </source>
</reference>
<evidence type="ECO:0000256" key="3">
    <source>
        <dbReference type="PROSITE-ProRule" id="PRU00023"/>
    </source>
</evidence>